<keyword evidence="2" id="KW-1185">Reference proteome</keyword>
<dbReference type="EMBL" id="CALTRL010002387">
    <property type="protein sequence ID" value="CAH7675630.1"/>
    <property type="molecule type" value="Genomic_DNA"/>
</dbReference>
<protein>
    <submittedName>
        <fullName evidence="1">Uncharacterized protein</fullName>
    </submittedName>
</protein>
<dbReference type="Proteomes" id="UP001153365">
    <property type="component" value="Unassembled WGS sequence"/>
</dbReference>
<sequence>VKELCNAKKIKAFCLIDNSGLHNKLKFCNHHSKTKYLDAKAKWIKDKYESNEIKIQLIRTNEMIADFLGKA</sequence>
<name>A0AAV0AZB5_PHAPC</name>
<reference evidence="1" key="1">
    <citation type="submission" date="2022-06" db="EMBL/GenBank/DDBJ databases">
        <authorList>
            <consortium name="SYNGENTA / RWTH Aachen University"/>
        </authorList>
    </citation>
    <scope>NUCLEOTIDE SEQUENCE</scope>
</reference>
<organism evidence="1 2">
    <name type="scientific">Phakopsora pachyrhizi</name>
    <name type="common">Asian soybean rust disease fungus</name>
    <dbReference type="NCBI Taxonomy" id="170000"/>
    <lineage>
        <taxon>Eukaryota</taxon>
        <taxon>Fungi</taxon>
        <taxon>Dikarya</taxon>
        <taxon>Basidiomycota</taxon>
        <taxon>Pucciniomycotina</taxon>
        <taxon>Pucciniomycetes</taxon>
        <taxon>Pucciniales</taxon>
        <taxon>Phakopsoraceae</taxon>
        <taxon>Phakopsora</taxon>
    </lineage>
</organism>
<gene>
    <name evidence="1" type="ORF">PPACK8108_LOCUS10662</name>
</gene>
<proteinExistence type="predicted"/>
<feature type="non-terminal residue" evidence="1">
    <location>
        <position position="71"/>
    </location>
</feature>
<accession>A0AAV0AZB5</accession>
<evidence type="ECO:0000313" key="1">
    <source>
        <dbReference type="EMBL" id="CAH7675630.1"/>
    </source>
</evidence>
<comment type="caution">
    <text evidence="1">The sequence shown here is derived from an EMBL/GenBank/DDBJ whole genome shotgun (WGS) entry which is preliminary data.</text>
</comment>
<dbReference type="AlphaFoldDB" id="A0AAV0AZB5"/>
<feature type="non-terminal residue" evidence="1">
    <location>
        <position position="1"/>
    </location>
</feature>
<evidence type="ECO:0000313" key="2">
    <source>
        <dbReference type="Proteomes" id="UP001153365"/>
    </source>
</evidence>